<comment type="caution">
    <text evidence="2">The sequence shown here is derived from an EMBL/GenBank/DDBJ whole genome shotgun (WGS) entry which is preliminary data.</text>
</comment>
<keyword evidence="1" id="KW-0472">Membrane</keyword>
<organism evidence="2 3">
    <name type="scientific">Lasiodiplodia hormozganensis</name>
    <dbReference type="NCBI Taxonomy" id="869390"/>
    <lineage>
        <taxon>Eukaryota</taxon>
        <taxon>Fungi</taxon>
        <taxon>Dikarya</taxon>
        <taxon>Ascomycota</taxon>
        <taxon>Pezizomycotina</taxon>
        <taxon>Dothideomycetes</taxon>
        <taxon>Dothideomycetes incertae sedis</taxon>
        <taxon>Botryosphaeriales</taxon>
        <taxon>Botryosphaeriaceae</taxon>
        <taxon>Lasiodiplodia</taxon>
    </lineage>
</organism>
<evidence type="ECO:0000256" key="1">
    <source>
        <dbReference type="SAM" id="Phobius"/>
    </source>
</evidence>
<dbReference type="AlphaFoldDB" id="A0AA40D5X5"/>
<dbReference type="EMBL" id="JAUJDW010000007">
    <property type="protein sequence ID" value="KAK0661808.1"/>
    <property type="molecule type" value="Genomic_DNA"/>
</dbReference>
<dbReference type="Proteomes" id="UP001175001">
    <property type="component" value="Unassembled WGS sequence"/>
</dbReference>
<evidence type="ECO:0000313" key="2">
    <source>
        <dbReference type="EMBL" id="KAK0661808.1"/>
    </source>
</evidence>
<dbReference type="PANTHER" id="PTHR35394">
    <property type="entry name" value="DUF3176 DOMAIN-CONTAINING PROTEIN"/>
    <property type="match status" value="1"/>
</dbReference>
<keyword evidence="1" id="KW-1133">Transmembrane helix</keyword>
<reference evidence="2" key="1">
    <citation type="submission" date="2023-06" db="EMBL/GenBank/DDBJ databases">
        <title>Multi-omics analyses reveal the molecular pathogenesis toolkit of Lasiodiplodia hormozganensis, a cross-kingdom pathogen.</title>
        <authorList>
            <person name="Felix C."/>
            <person name="Meneses R."/>
            <person name="Goncalves M.F.M."/>
            <person name="Tilleman L."/>
            <person name="Duarte A.S."/>
            <person name="Jorrin-Novo J.V."/>
            <person name="Van De Peer Y."/>
            <person name="Deforce D."/>
            <person name="Van Nieuwerburgh F."/>
            <person name="Esteves A.C."/>
            <person name="Alves A."/>
        </authorList>
    </citation>
    <scope>NUCLEOTIDE SEQUENCE</scope>
    <source>
        <strain evidence="2">CBS 339.90</strain>
    </source>
</reference>
<proteinExistence type="predicted"/>
<keyword evidence="3" id="KW-1185">Reference proteome</keyword>
<accession>A0AA40D5X5</accession>
<gene>
    <name evidence="2" type="ORF">DIS24_g2284</name>
</gene>
<protein>
    <submittedName>
        <fullName evidence="2">Uncharacterized protein</fullName>
    </submittedName>
</protein>
<dbReference type="PANTHER" id="PTHR35394:SF5">
    <property type="entry name" value="DUF3176 DOMAIN-CONTAINING PROTEIN"/>
    <property type="match status" value="1"/>
</dbReference>
<name>A0AA40D5X5_9PEZI</name>
<feature type="transmembrane region" description="Helical" evidence="1">
    <location>
        <begin position="183"/>
        <end position="205"/>
    </location>
</feature>
<keyword evidence="1" id="KW-0812">Transmembrane</keyword>
<sequence length="276" mass="30388">MNSIYTESRMSSLRNDLNFENALDNDEPWSLAVNQTLRNGTWNDCNSSATQTSTNSVPVSPNNMTISATYFNGDPAIVSRDTQWYPPDCVYMVGYDALLTFMSFIEDIFGRQTLTASSSTGAICCLQDLWHNDTATMATVDHWVDGLATSLSGAMRVHGNTPPPANFAYGTVLGSQTCVDVRWAWISLPAALYGLTVVFIVTTALHTRGDGRGWTARHWKSSAVALLLHGFDPETRRELGGVRDRGEMNEVAERVMVQLRPSREGDASWCFAKAKG</sequence>
<evidence type="ECO:0000313" key="3">
    <source>
        <dbReference type="Proteomes" id="UP001175001"/>
    </source>
</evidence>